<keyword evidence="14" id="KW-1185">Reference proteome</keyword>
<evidence type="ECO:0000256" key="7">
    <source>
        <dbReference type="ARBA" id="ARBA00022989"/>
    </source>
</evidence>
<evidence type="ECO:0000256" key="3">
    <source>
        <dbReference type="ARBA" id="ARBA00022448"/>
    </source>
</evidence>
<dbReference type="PRINTS" id="PR01490">
    <property type="entry name" value="RTXTOXIND"/>
</dbReference>
<organism evidence="13 14">
    <name type="scientific">Xanthobacter tagetidis</name>
    <dbReference type="NCBI Taxonomy" id="60216"/>
    <lineage>
        <taxon>Bacteria</taxon>
        <taxon>Pseudomonadati</taxon>
        <taxon>Pseudomonadota</taxon>
        <taxon>Alphaproteobacteria</taxon>
        <taxon>Hyphomicrobiales</taxon>
        <taxon>Xanthobacteraceae</taxon>
        <taxon>Xanthobacter</taxon>
    </lineage>
</organism>
<dbReference type="InterPro" id="IPR010129">
    <property type="entry name" value="T1SS_HlyD"/>
</dbReference>
<dbReference type="InterPro" id="IPR058781">
    <property type="entry name" value="HH_AprE-like"/>
</dbReference>
<comment type="similarity">
    <text evidence="2 9">Belongs to the membrane fusion protein (MFP) (TC 8.A.1) family.</text>
</comment>
<keyword evidence="10" id="KW-0175">Coiled coil</keyword>
<protein>
    <recommendedName>
        <fullName evidence="9">Membrane fusion protein (MFP) family protein</fullName>
    </recommendedName>
</protein>
<proteinExistence type="inferred from homology"/>
<feature type="transmembrane region" description="Helical" evidence="9">
    <location>
        <begin position="22"/>
        <end position="42"/>
    </location>
</feature>
<feature type="domain" description="AprE-like long alpha-helical hairpin" evidence="11">
    <location>
        <begin position="97"/>
        <end position="288"/>
    </location>
</feature>
<dbReference type="AlphaFoldDB" id="A0A3L7APN5"/>
<evidence type="ECO:0000256" key="2">
    <source>
        <dbReference type="ARBA" id="ARBA00009477"/>
    </source>
</evidence>
<dbReference type="GO" id="GO:0005886">
    <property type="term" value="C:plasma membrane"/>
    <property type="evidence" value="ECO:0007669"/>
    <property type="project" value="UniProtKB-SubCell"/>
</dbReference>
<dbReference type="Pfam" id="PF26002">
    <property type="entry name" value="Beta-barrel_AprE"/>
    <property type="match status" value="1"/>
</dbReference>
<comment type="caution">
    <text evidence="13">The sequence shown here is derived from an EMBL/GenBank/DDBJ whole genome shotgun (WGS) entry which is preliminary data.</text>
</comment>
<feature type="domain" description="AprE-like beta-barrel" evidence="12">
    <location>
        <begin position="330"/>
        <end position="418"/>
    </location>
</feature>
<evidence type="ECO:0000256" key="6">
    <source>
        <dbReference type="ARBA" id="ARBA00022692"/>
    </source>
</evidence>
<dbReference type="PANTHER" id="PTHR30386">
    <property type="entry name" value="MEMBRANE FUSION SUBUNIT OF EMRAB-TOLC MULTIDRUG EFFLUX PUMP"/>
    <property type="match status" value="1"/>
</dbReference>
<evidence type="ECO:0000259" key="12">
    <source>
        <dbReference type="Pfam" id="PF26002"/>
    </source>
</evidence>
<dbReference type="InterPro" id="IPR050739">
    <property type="entry name" value="MFP"/>
</dbReference>
<reference evidence="13 14" key="1">
    <citation type="submission" date="2018-10" db="EMBL/GenBank/DDBJ databases">
        <title>Xanthobacter tagetidis genome sequencing and assembly.</title>
        <authorList>
            <person name="Maclea K.S."/>
            <person name="Goen A.E."/>
            <person name="Fatima S.A."/>
        </authorList>
    </citation>
    <scope>NUCLEOTIDE SEQUENCE [LARGE SCALE GENOMIC DNA]</scope>
    <source>
        <strain evidence="13 14">ATCC 700314</strain>
    </source>
</reference>
<evidence type="ECO:0000256" key="5">
    <source>
        <dbReference type="ARBA" id="ARBA00022519"/>
    </source>
</evidence>
<accession>A0A3L7APN5</accession>
<keyword evidence="4 9" id="KW-1003">Cell membrane</keyword>
<comment type="subcellular location">
    <subcellularLocation>
        <location evidence="1 9">Cell inner membrane</location>
        <topology evidence="1 9">Single-pass membrane protein</topology>
    </subcellularLocation>
</comment>
<dbReference type="Proteomes" id="UP000269692">
    <property type="component" value="Unassembled WGS sequence"/>
</dbReference>
<dbReference type="SUPFAM" id="SSF111369">
    <property type="entry name" value="HlyD-like secretion proteins"/>
    <property type="match status" value="1"/>
</dbReference>
<dbReference type="NCBIfam" id="TIGR01843">
    <property type="entry name" value="type_I_hlyD"/>
    <property type="match status" value="1"/>
</dbReference>
<feature type="coiled-coil region" evidence="10">
    <location>
        <begin position="166"/>
        <end position="193"/>
    </location>
</feature>
<evidence type="ECO:0000313" key="13">
    <source>
        <dbReference type="EMBL" id="RLP81438.1"/>
    </source>
</evidence>
<evidence type="ECO:0000313" key="14">
    <source>
        <dbReference type="Proteomes" id="UP000269692"/>
    </source>
</evidence>
<feature type="coiled-coil region" evidence="10">
    <location>
        <begin position="261"/>
        <end position="295"/>
    </location>
</feature>
<keyword evidence="3 9" id="KW-0813">Transport</keyword>
<name>A0A3L7APN5_9HYPH</name>
<evidence type="ECO:0000256" key="1">
    <source>
        <dbReference type="ARBA" id="ARBA00004377"/>
    </source>
</evidence>
<dbReference type="PANTHER" id="PTHR30386:SF17">
    <property type="entry name" value="ALKALINE PROTEASE SECRETION PROTEIN APRE"/>
    <property type="match status" value="1"/>
</dbReference>
<keyword evidence="8 9" id="KW-0472">Membrane</keyword>
<keyword evidence="5 9" id="KW-0997">Cell inner membrane</keyword>
<evidence type="ECO:0000256" key="8">
    <source>
        <dbReference type="ARBA" id="ARBA00023136"/>
    </source>
</evidence>
<dbReference type="InterPro" id="IPR058982">
    <property type="entry name" value="Beta-barrel_AprE"/>
</dbReference>
<dbReference type="Gene3D" id="2.40.30.170">
    <property type="match status" value="1"/>
</dbReference>
<keyword evidence="6 9" id="KW-0812">Transmembrane</keyword>
<evidence type="ECO:0000256" key="9">
    <source>
        <dbReference type="RuleBase" id="RU365093"/>
    </source>
</evidence>
<gene>
    <name evidence="13" type="ORF">D9R14_00010</name>
</gene>
<evidence type="ECO:0000256" key="10">
    <source>
        <dbReference type="SAM" id="Coils"/>
    </source>
</evidence>
<dbReference type="Gene3D" id="2.40.50.100">
    <property type="match status" value="1"/>
</dbReference>
<dbReference type="GO" id="GO:0015031">
    <property type="term" value="P:protein transport"/>
    <property type="evidence" value="ECO:0007669"/>
    <property type="project" value="InterPro"/>
</dbReference>
<evidence type="ECO:0000256" key="4">
    <source>
        <dbReference type="ARBA" id="ARBA00022475"/>
    </source>
</evidence>
<dbReference type="RefSeq" id="WP_121621253.1">
    <property type="nucleotide sequence ID" value="NZ_JACIIW010000004.1"/>
</dbReference>
<dbReference type="Pfam" id="PF25994">
    <property type="entry name" value="HH_AprE"/>
    <property type="match status" value="1"/>
</dbReference>
<evidence type="ECO:0000259" key="11">
    <source>
        <dbReference type="Pfam" id="PF25994"/>
    </source>
</evidence>
<sequence>MSADLEKAPAGPGPLQRARRDLAVGGIVVALFVVGGGAWAALAPLSGAVIAGGAMTLKGSVKSIEPPLGGTVAEIAVAEGGRVQAGDLLLRFDDTLAKANLAIVTQQIDELLARIARLKVEAGLAAAMAAAPALPSEHQPSPVLAAVWAGETGLLAARAEMREGQKSQLAEQINQLHEQVKGLELQSAAKEKEIALVHVELASMEELADKKLVSIARATAVRREAARIEGELGQLRASGAAARGRIAEIALQILAIDQKMRGDALGELREAEGKLSELQERRVAALDQLSRLDVRAPSAGTVHELAVHTLKSYVAAGDKVMKIVPNDDLLVVTAQVEPTDIDQVRTGQPARLRFSAFQQETTPEIDGTVTRVSADVTRDQRSGASFYVVEIVPDPLALARLGGLDLVAGMPVEAHLATHERTPLSYLLKPLADQLRRTFRAG</sequence>
<keyword evidence="7 9" id="KW-1133">Transmembrane helix</keyword>
<dbReference type="OrthoDB" id="9810980at2"/>
<dbReference type="EMBL" id="RCTF01000001">
    <property type="protein sequence ID" value="RLP81438.1"/>
    <property type="molecule type" value="Genomic_DNA"/>
</dbReference>